<dbReference type="Proteomes" id="UP000050525">
    <property type="component" value="Unassembled WGS sequence"/>
</dbReference>
<protein>
    <submittedName>
        <fullName evidence="1">Uncharacterized protein</fullName>
    </submittedName>
</protein>
<comment type="caution">
    <text evidence="1">The sequence shown here is derived from an EMBL/GenBank/DDBJ whole genome shotgun (WGS) entry which is preliminary data.</text>
</comment>
<evidence type="ECO:0000313" key="2">
    <source>
        <dbReference type="Proteomes" id="UP000050525"/>
    </source>
</evidence>
<name>A0A151PDD6_ALLMI</name>
<reference evidence="1 2" key="1">
    <citation type="journal article" date="2012" name="Genome Biol.">
        <title>Sequencing three crocodilian genomes to illuminate the evolution of archosaurs and amniotes.</title>
        <authorList>
            <person name="St John J.A."/>
            <person name="Braun E.L."/>
            <person name="Isberg S.R."/>
            <person name="Miles L.G."/>
            <person name="Chong A.Y."/>
            <person name="Gongora J."/>
            <person name="Dalzell P."/>
            <person name="Moran C."/>
            <person name="Bed'hom B."/>
            <person name="Abzhanov A."/>
            <person name="Burgess S.C."/>
            <person name="Cooksey A.M."/>
            <person name="Castoe T.A."/>
            <person name="Crawford N.G."/>
            <person name="Densmore L.D."/>
            <person name="Drew J.C."/>
            <person name="Edwards S.V."/>
            <person name="Faircloth B.C."/>
            <person name="Fujita M.K."/>
            <person name="Greenwold M.J."/>
            <person name="Hoffmann F.G."/>
            <person name="Howard J.M."/>
            <person name="Iguchi T."/>
            <person name="Janes D.E."/>
            <person name="Khan S.Y."/>
            <person name="Kohno S."/>
            <person name="de Koning A.J."/>
            <person name="Lance S.L."/>
            <person name="McCarthy F.M."/>
            <person name="McCormack J.E."/>
            <person name="Merchant M.E."/>
            <person name="Peterson D.G."/>
            <person name="Pollock D.D."/>
            <person name="Pourmand N."/>
            <person name="Raney B.J."/>
            <person name="Roessler K.A."/>
            <person name="Sanford J.R."/>
            <person name="Sawyer R.H."/>
            <person name="Schmidt C.J."/>
            <person name="Triplett E.W."/>
            <person name="Tuberville T.D."/>
            <person name="Venegas-Anaya M."/>
            <person name="Howard J.T."/>
            <person name="Jarvis E.D."/>
            <person name="Guillette L.J.Jr."/>
            <person name="Glenn T.C."/>
            <person name="Green R.E."/>
            <person name="Ray D.A."/>
        </authorList>
    </citation>
    <scope>NUCLEOTIDE SEQUENCE [LARGE SCALE GENOMIC DNA]</scope>
    <source>
        <strain evidence="1">KSC_2009_1</strain>
    </source>
</reference>
<proteinExistence type="predicted"/>
<organism evidence="1 2">
    <name type="scientific">Alligator mississippiensis</name>
    <name type="common">American alligator</name>
    <dbReference type="NCBI Taxonomy" id="8496"/>
    <lineage>
        <taxon>Eukaryota</taxon>
        <taxon>Metazoa</taxon>
        <taxon>Chordata</taxon>
        <taxon>Craniata</taxon>
        <taxon>Vertebrata</taxon>
        <taxon>Euteleostomi</taxon>
        <taxon>Archelosauria</taxon>
        <taxon>Archosauria</taxon>
        <taxon>Crocodylia</taxon>
        <taxon>Alligatoridae</taxon>
        <taxon>Alligatorinae</taxon>
        <taxon>Alligator</taxon>
    </lineage>
</organism>
<dbReference type="AlphaFoldDB" id="A0A151PDD6"/>
<sequence>MGSQLGIWRRERSMGKTISRSPMEELTSFNSSPDAPLFLSIAEDISYTHRPDGRSFVSQCKQYAFDSSNEEIEDWLFHVLRWIIYKWSN</sequence>
<accession>A0A151PDD6</accession>
<dbReference type="EMBL" id="AKHW03000483">
    <property type="protein sequence ID" value="KYO47072.1"/>
    <property type="molecule type" value="Genomic_DNA"/>
</dbReference>
<gene>
    <name evidence="1" type="ORF">Y1Q_0013990</name>
</gene>
<keyword evidence="2" id="KW-1185">Reference proteome</keyword>
<evidence type="ECO:0000313" key="1">
    <source>
        <dbReference type="EMBL" id="KYO47072.1"/>
    </source>
</evidence>